<dbReference type="PANTHER" id="PTHR33495:SF2">
    <property type="entry name" value="ANTI-SIGMA FACTOR ANTAGONIST TM_1081-RELATED"/>
    <property type="match status" value="1"/>
</dbReference>
<accession>A0A1Y3U3L8</accession>
<dbReference type="SUPFAM" id="SSF52091">
    <property type="entry name" value="SpoIIaa-like"/>
    <property type="match status" value="1"/>
</dbReference>
<dbReference type="NCBIfam" id="TIGR00377">
    <property type="entry name" value="ant_ant_sig"/>
    <property type="match status" value="1"/>
</dbReference>
<dbReference type="Gene3D" id="3.30.750.24">
    <property type="entry name" value="STAS domain"/>
    <property type="match status" value="1"/>
</dbReference>
<organism evidence="4 5">
    <name type="scientific">Anaerotignum lactatifermentans</name>
    <dbReference type="NCBI Taxonomy" id="160404"/>
    <lineage>
        <taxon>Bacteria</taxon>
        <taxon>Bacillati</taxon>
        <taxon>Bacillota</taxon>
        <taxon>Clostridia</taxon>
        <taxon>Lachnospirales</taxon>
        <taxon>Anaerotignaceae</taxon>
        <taxon>Anaerotignum</taxon>
    </lineage>
</organism>
<dbReference type="InterPro" id="IPR036513">
    <property type="entry name" value="STAS_dom_sf"/>
</dbReference>
<evidence type="ECO:0000313" key="4">
    <source>
        <dbReference type="EMBL" id="OUN41818.1"/>
    </source>
</evidence>
<dbReference type="InterPro" id="IPR002645">
    <property type="entry name" value="STAS_dom"/>
</dbReference>
<evidence type="ECO:0000256" key="1">
    <source>
        <dbReference type="ARBA" id="ARBA00009013"/>
    </source>
</evidence>
<sequence length="156" mass="17801">MFESVLFCRDKRGHGRICRTKHQKIKTKSGIVEVERRKIMEITWKTLDHILMVKICGDIDHHTCEMLRQQVDQALESTNSRSILFSFAQVSFMDSSGIGVLIGRYKLVQRLGGKIAVACPSDRVREIFRLSALDKLFPFFETEEAALADLKGGNQK</sequence>
<dbReference type="CDD" id="cd07043">
    <property type="entry name" value="STAS_anti-anti-sigma_factors"/>
    <property type="match status" value="1"/>
</dbReference>
<comment type="caution">
    <text evidence="4">The sequence shown here is derived from an EMBL/GenBank/DDBJ whole genome shotgun (WGS) entry which is preliminary data.</text>
</comment>
<name>A0A1Y3U3L8_9FIRM</name>
<dbReference type="GO" id="GO:0043856">
    <property type="term" value="F:anti-sigma factor antagonist activity"/>
    <property type="evidence" value="ECO:0007669"/>
    <property type="project" value="InterPro"/>
</dbReference>
<dbReference type="InterPro" id="IPR003658">
    <property type="entry name" value="Anti-sigma_ant"/>
</dbReference>
<dbReference type="Pfam" id="PF01740">
    <property type="entry name" value="STAS"/>
    <property type="match status" value="1"/>
</dbReference>
<gene>
    <name evidence="4" type="ORF">B5G26_10285</name>
</gene>
<dbReference type="PROSITE" id="PS50801">
    <property type="entry name" value="STAS"/>
    <property type="match status" value="1"/>
</dbReference>
<reference evidence="5" key="1">
    <citation type="submission" date="2017-04" db="EMBL/GenBank/DDBJ databases">
        <title>Function of individual gut microbiota members based on whole genome sequencing of pure cultures obtained from chicken caecum.</title>
        <authorList>
            <person name="Medvecky M."/>
            <person name="Cejkova D."/>
            <person name="Polansky O."/>
            <person name="Karasova D."/>
            <person name="Kubasova T."/>
            <person name="Cizek A."/>
            <person name="Rychlik I."/>
        </authorList>
    </citation>
    <scope>NUCLEOTIDE SEQUENCE [LARGE SCALE GENOMIC DNA]</scope>
    <source>
        <strain evidence="5">An75</strain>
    </source>
</reference>
<proteinExistence type="inferred from homology"/>
<protein>
    <recommendedName>
        <fullName evidence="2">Anti-sigma factor antagonist</fullName>
    </recommendedName>
</protein>
<dbReference type="PANTHER" id="PTHR33495">
    <property type="entry name" value="ANTI-SIGMA FACTOR ANTAGONIST TM_1081-RELATED-RELATED"/>
    <property type="match status" value="1"/>
</dbReference>
<feature type="domain" description="STAS" evidence="3">
    <location>
        <begin position="40"/>
        <end position="150"/>
    </location>
</feature>
<evidence type="ECO:0000256" key="2">
    <source>
        <dbReference type="RuleBase" id="RU003749"/>
    </source>
</evidence>
<dbReference type="Proteomes" id="UP000195455">
    <property type="component" value="Unassembled WGS sequence"/>
</dbReference>
<dbReference type="AlphaFoldDB" id="A0A1Y3U3L8"/>
<evidence type="ECO:0000313" key="5">
    <source>
        <dbReference type="Proteomes" id="UP000195455"/>
    </source>
</evidence>
<comment type="similarity">
    <text evidence="1 2">Belongs to the anti-sigma-factor antagonist family.</text>
</comment>
<evidence type="ECO:0000259" key="3">
    <source>
        <dbReference type="PROSITE" id="PS50801"/>
    </source>
</evidence>
<dbReference type="EMBL" id="NFHM01000015">
    <property type="protein sequence ID" value="OUN41818.1"/>
    <property type="molecule type" value="Genomic_DNA"/>
</dbReference>